<dbReference type="SUPFAM" id="SSF102405">
    <property type="entry name" value="MCP/YpsA-like"/>
    <property type="match status" value="1"/>
</dbReference>
<dbReference type="eggNOG" id="COG0758">
    <property type="taxonomic scope" value="Bacteria"/>
</dbReference>
<dbReference type="InterPro" id="IPR057666">
    <property type="entry name" value="DrpA_SLOG"/>
</dbReference>
<evidence type="ECO:0000259" key="3">
    <source>
        <dbReference type="Pfam" id="PF17782"/>
    </source>
</evidence>
<dbReference type="PANTHER" id="PTHR43022:SF1">
    <property type="entry name" value="PROTEIN SMF"/>
    <property type="match status" value="1"/>
</dbReference>
<reference evidence="4 5" key="1">
    <citation type="journal article" date="2012" name="J. Bacteriol.">
        <title>Draft Genome Sequence of Novosphingobium nitrogenifigens Y88T.</title>
        <authorList>
            <person name="Strabala T.J."/>
            <person name="Macdonald L."/>
            <person name="Liu V."/>
            <person name="Smit A.M."/>
        </authorList>
    </citation>
    <scope>NUCLEOTIDE SEQUENCE [LARGE SCALE GENOMIC DNA]</scope>
    <source>
        <strain evidence="4 5">DSM 19370</strain>
    </source>
</reference>
<proteinExistence type="inferred from homology"/>
<dbReference type="Pfam" id="PF21102">
    <property type="entry name" value="DprA_N"/>
    <property type="match status" value="1"/>
</dbReference>
<evidence type="ECO:0000256" key="1">
    <source>
        <dbReference type="ARBA" id="ARBA00006525"/>
    </source>
</evidence>
<dbReference type="OrthoDB" id="9785707at2"/>
<dbReference type="FunCoup" id="F1ZA61">
    <property type="interactions" value="333"/>
</dbReference>
<dbReference type="Gene3D" id="1.10.10.10">
    <property type="entry name" value="Winged helix-like DNA-binding domain superfamily/Winged helix DNA-binding domain"/>
    <property type="match status" value="1"/>
</dbReference>
<dbReference type="Pfam" id="PF02481">
    <property type="entry name" value="DNA_processg_A"/>
    <property type="match status" value="1"/>
</dbReference>
<sequence>MATRGANWGPASEASEAERFARLRLLRSPNIGPVSYYQLLRRFGSAIATLPALPDLSARGGAPYRPIGTDRIEAEVEAADRTGARYLFHDDVAYPVMLGNLENPPPILTVRGNDALFDQPAVAMVGARNASAGAVRMARDFAAGLAARGFAVVSGLARGIDGAAHAGALAAARGDGGTIAVIAGGIDVAYPPDHAALQERIAAEGLLVAEMPPGTEPQARHFPSRNRIIAGLAAGTVVVEAAPKSGSLITARLAAEYGREVMAVPGSPLDSRSHGCNQLIREGAILVQSAEDIAELIETFEGTARWTFREDGVAAFDGAPPDYGDDPALTEEIAAMLGPAPVPVDELIRQTGAPPGSVQMALVELELAGRLHRHAGGRVSIFV</sequence>
<dbReference type="Proteomes" id="UP000004728">
    <property type="component" value="Unassembled WGS sequence"/>
</dbReference>
<dbReference type="Gene3D" id="3.40.50.450">
    <property type="match status" value="1"/>
</dbReference>
<name>F1ZA61_9SPHN</name>
<dbReference type="PANTHER" id="PTHR43022">
    <property type="entry name" value="PROTEIN SMF"/>
    <property type="match status" value="1"/>
</dbReference>
<dbReference type="InterPro" id="IPR041614">
    <property type="entry name" value="DprA_WH"/>
</dbReference>
<comment type="caution">
    <text evidence="4">The sequence shown here is derived from an EMBL/GenBank/DDBJ whole genome shotgun (WGS) entry which is preliminary data.</text>
</comment>
<comment type="similarity">
    <text evidence="1">Belongs to the DprA/Smf family.</text>
</comment>
<dbReference type="HOGENOM" id="CLU_029601_1_1_5"/>
<gene>
    <name evidence="4" type="ORF">Y88_0587</name>
</gene>
<dbReference type="STRING" id="983920.Y88_0587"/>
<feature type="domain" description="DprA winged helix" evidence="3">
    <location>
        <begin position="319"/>
        <end position="377"/>
    </location>
</feature>
<dbReference type="Pfam" id="PF17782">
    <property type="entry name" value="WHD_DprA"/>
    <property type="match status" value="1"/>
</dbReference>
<protein>
    <submittedName>
        <fullName evidence="4">DNA processing protein DprA, putative</fullName>
    </submittedName>
</protein>
<dbReference type="InterPro" id="IPR003488">
    <property type="entry name" value="DprA"/>
</dbReference>
<dbReference type="NCBIfam" id="TIGR00732">
    <property type="entry name" value="dprA"/>
    <property type="match status" value="1"/>
</dbReference>
<dbReference type="GO" id="GO:0009294">
    <property type="term" value="P:DNA-mediated transformation"/>
    <property type="evidence" value="ECO:0007669"/>
    <property type="project" value="InterPro"/>
</dbReference>
<feature type="domain" description="Smf/DprA SLOG" evidence="2">
    <location>
        <begin position="86"/>
        <end position="297"/>
    </location>
</feature>
<keyword evidence="5" id="KW-1185">Reference proteome</keyword>
<dbReference type="InParanoid" id="F1ZA61"/>
<evidence type="ECO:0000259" key="2">
    <source>
        <dbReference type="Pfam" id="PF02481"/>
    </source>
</evidence>
<dbReference type="InterPro" id="IPR036388">
    <property type="entry name" value="WH-like_DNA-bd_sf"/>
</dbReference>
<dbReference type="AlphaFoldDB" id="F1ZA61"/>
<accession>F1ZA61</accession>
<organism evidence="4 5">
    <name type="scientific">Novosphingobium nitrogenifigens DSM 19370</name>
    <dbReference type="NCBI Taxonomy" id="983920"/>
    <lineage>
        <taxon>Bacteria</taxon>
        <taxon>Pseudomonadati</taxon>
        <taxon>Pseudomonadota</taxon>
        <taxon>Alphaproteobacteria</taxon>
        <taxon>Sphingomonadales</taxon>
        <taxon>Sphingomonadaceae</taxon>
        <taxon>Novosphingobium</taxon>
    </lineage>
</organism>
<dbReference type="RefSeq" id="WP_008066637.1">
    <property type="nucleotide sequence ID" value="NZ_AQWK01000002.1"/>
</dbReference>
<evidence type="ECO:0000313" key="4">
    <source>
        <dbReference type="EMBL" id="EGD58531.1"/>
    </source>
</evidence>
<dbReference type="EMBL" id="AEWJ01000041">
    <property type="protein sequence ID" value="EGD58531.1"/>
    <property type="molecule type" value="Genomic_DNA"/>
</dbReference>
<evidence type="ECO:0000313" key="5">
    <source>
        <dbReference type="Proteomes" id="UP000004728"/>
    </source>
</evidence>